<reference evidence="1 2" key="1">
    <citation type="submission" date="2020-07" db="EMBL/GenBank/DDBJ databases">
        <title>Genomic Encyclopedia of Type Strains, Phase IV (KMG-IV): sequencing the most valuable type-strain genomes for metagenomic binning, comparative biology and taxonomic classification.</title>
        <authorList>
            <person name="Goeker M."/>
        </authorList>
    </citation>
    <scope>NUCLEOTIDE SEQUENCE [LARGE SCALE GENOMIC DNA]</scope>
    <source>
        <strain evidence="1 2">DSM 45533</strain>
    </source>
</reference>
<dbReference type="Proteomes" id="UP000530928">
    <property type="component" value="Unassembled WGS sequence"/>
</dbReference>
<dbReference type="EMBL" id="JACDUR010000008">
    <property type="protein sequence ID" value="MBA2896338.1"/>
    <property type="molecule type" value="Genomic_DNA"/>
</dbReference>
<evidence type="ECO:0000313" key="2">
    <source>
        <dbReference type="Proteomes" id="UP000530928"/>
    </source>
</evidence>
<dbReference type="SUPFAM" id="SSF69304">
    <property type="entry name" value="Tricorn protease N-terminal domain"/>
    <property type="match status" value="1"/>
</dbReference>
<evidence type="ECO:0008006" key="3">
    <source>
        <dbReference type="Google" id="ProtNLM"/>
    </source>
</evidence>
<dbReference type="Gene3D" id="2.120.10.30">
    <property type="entry name" value="TolB, C-terminal domain"/>
    <property type="match status" value="1"/>
</dbReference>
<evidence type="ECO:0000313" key="1">
    <source>
        <dbReference type="EMBL" id="MBA2896338.1"/>
    </source>
</evidence>
<comment type="caution">
    <text evidence="1">The sequence shown here is derived from an EMBL/GenBank/DDBJ whole genome shotgun (WGS) entry which is preliminary data.</text>
</comment>
<dbReference type="InterPro" id="IPR011042">
    <property type="entry name" value="6-blade_b-propeller_TolB-like"/>
</dbReference>
<accession>A0A7W0CS59</accession>
<name>A0A7W0CS59_9ACTN</name>
<protein>
    <recommendedName>
        <fullName evidence="3">WD40 repeat domain-containing protein</fullName>
    </recommendedName>
</protein>
<sequence>MRELPKWALAAAAVAVVAGGGAWVAGTGAQAPRPAGMAGPAVAQVAVIPDAQSLWPRAVHRVPRTLPEGGQVVPRLLLDSTTLLFTAESSFERADALLTYDLASGRVTRLADIPVPEGSTVFASDFAAGDGEVVWWTARKGREGALVEIWRVPVSGGTAEVALSMTARDRSGYPTALAVADKKIVYSLGAGGVYRGTRLVPGTEGRYLLNWPWIGSPGPRPHGDGSFASVRNLRTGQTREAATAAAGKIVACGFTKCLHAAEQGRSSTLVAADGSSTPLPIVAGGVPRRLLKDRFLATAAPEAGRRRPVLWDVDRGVAGALGPAKGPAEPFEGAWAMPDGRTVGLKLDKEWVIVDLEAIS</sequence>
<proteinExistence type="predicted"/>
<dbReference type="AlphaFoldDB" id="A0A7W0CS59"/>
<organism evidence="1 2">
    <name type="scientific">Nonomuraea soli</name>
    <dbReference type="NCBI Taxonomy" id="1032476"/>
    <lineage>
        <taxon>Bacteria</taxon>
        <taxon>Bacillati</taxon>
        <taxon>Actinomycetota</taxon>
        <taxon>Actinomycetes</taxon>
        <taxon>Streptosporangiales</taxon>
        <taxon>Streptosporangiaceae</taxon>
        <taxon>Nonomuraea</taxon>
    </lineage>
</organism>
<keyword evidence="2" id="KW-1185">Reference proteome</keyword>
<dbReference type="RefSeq" id="WP_181615032.1">
    <property type="nucleotide sequence ID" value="NZ_BAABAM010000007.1"/>
</dbReference>
<gene>
    <name evidence="1" type="ORF">HNR30_007729</name>
</gene>